<dbReference type="Proteomes" id="UP001320420">
    <property type="component" value="Unassembled WGS sequence"/>
</dbReference>
<evidence type="ECO:0000256" key="1">
    <source>
        <dbReference type="SAM" id="MobiDB-lite"/>
    </source>
</evidence>
<evidence type="ECO:0000313" key="2">
    <source>
        <dbReference type="EMBL" id="KAK7739245.1"/>
    </source>
</evidence>
<name>A0AAN9U7D2_9PEZI</name>
<organism evidence="2 3">
    <name type="scientific">Diatrype stigma</name>
    <dbReference type="NCBI Taxonomy" id="117547"/>
    <lineage>
        <taxon>Eukaryota</taxon>
        <taxon>Fungi</taxon>
        <taxon>Dikarya</taxon>
        <taxon>Ascomycota</taxon>
        <taxon>Pezizomycotina</taxon>
        <taxon>Sordariomycetes</taxon>
        <taxon>Xylariomycetidae</taxon>
        <taxon>Xylariales</taxon>
        <taxon>Diatrypaceae</taxon>
        <taxon>Diatrype</taxon>
    </lineage>
</organism>
<evidence type="ECO:0000313" key="3">
    <source>
        <dbReference type="Proteomes" id="UP001320420"/>
    </source>
</evidence>
<protein>
    <submittedName>
        <fullName evidence="2">Uncharacterized protein</fullName>
    </submittedName>
</protein>
<accession>A0AAN9U7D2</accession>
<sequence length="536" mass="59244">MSDTEHPDLSLPAKAPSMARYHDEPMTLHPTTLYTLVDLTDAELGELERECEGACLELGSDPGDSVRLAPQPRFVGQSLRAVFDCHLERLERLDELGKRDTLDFEPRYFIVAVDREWRSKGVILVTVDDDELECNVDSFRMKAFDVGLVVGGLQVYNSSWEEQKASYELHPDNGDGDDGDGSDHKTDHDGDGDPEPGSPTPTKNSPLGYYIPIYIHSSLSEEKVVADLEPAFKLKSPEEYGCRVQAKLTPTSSASASASGGPPSSAQTQELIQQAAALHPTRCAKNRFLHKTHILIIDTPDPVEYGMLMLELPPWDASPTAPGKADLDRAGKEPAALALAASEPQPQQHKQPIRIPYHCHDGLQTRFLILANGDADWPSEAVRAQPVFLVFQYHTHGKDLGFGARSMDPGAARRKPGEERLVYVAPGEGHEGIEWGYGEAVRQFPWFCREKRFVEGLDTTFFVCVDGDDVAETGPLLVRRSWDGNVWGRTRDELLGLPVDGVKVVRVTIKETIATLEKGRKSETDGMSESLTKFFL</sequence>
<comment type="caution">
    <text evidence="2">The sequence shown here is derived from an EMBL/GenBank/DDBJ whole genome shotgun (WGS) entry which is preliminary data.</text>
</comment>
<proteinExistence type="predicted"/>
<gene>
    <name evidence="2" type="ORF">SLS62_011271</name>
</gene>
<dbReference type="AlphaFoldDB" id="A0AAN9U7D2"/>
<keyword evidence="3" id="KW-1185">Reference proteome</keyword>
<feature type="region of interest" description="Disordered" evidence="1">
    <location>
        <begin position="167"/>
        <end position="205"/>
    </location>
</feature>
<dbReference type="EMBL" id="JAKJXP020000185">
    <property type="protein sequence ID" value="KAK7739245.1"/>
    <property type="molecule type" value="Genomic_DNA"/>
</dbReference>
<reference evidence="2 3" key="1">
    <citation type="submission" date="2024-02" db="EMBL/GenBank/DDBJ databases">
        <title>De novo assembly and annotation of 12 fungi associated with fruit tree decline syndrome in Ontario, Canada.</title>
        <authorList>
            <person name="Sulman M."/>
            <person name="Ellouze W."/>
            <person name="Ilyukhin E."/>
        </authorList>
    </citation>
    <scope>NUCLEOTIDE SEQUENCE [LARGE SCALE GENOMIC DNA]</scope>
    <source>
        <strain evidence="2 3">M11/M66-122</strain>
    </source>
</reference>
<feature type="compositionally biased region" description="Basic and acidic residues" evidence="1">
    <location>
        <begin position="181"/>
        <end position="191"/>
    </location>
</feature>